<proteinExistence type="predicted"/>
<sequence>MPGSADYGKLYISLLMRKLAEAGGISTVVDCGCGCGTYRTLLAPCLGQATWIGIEAWAPYIAQFGLHDLYHRVINSDLRQVDFATLAPVDLVIFGDVLEHMKKDEAQAAVGKALAVASYVLLSIPVVDYPQDEINGNPFEIHVKDDWDHQQVMAAFPGITAFFIHDHIGVYVLTGNALATSRVTALQAVLPPLLHQQLPNDRMAWGGWSIESHL</sequence>
<name>A4TXY4_9PROT</name>
<accession>A4TXY4</accession>
<feature type="domain" description="Methyltransferase" evidence="1">
    <location>
        <begin position="28"/>
        <end position="116"/>
    </location>
</feature>
<evidence type="ECO:0000313" key="2">
    <source>
        <dbReference type="EMBL" id="CAM75491.1"/>
    </source>
</evidence>
<dbReference type="AlphaFoldDB" id="A4TXY4"/>
<dbReference type="InterPro" id="IPR041698">
    <property type="entry name" value="Methyltransf_25"/>
</dbReference>
<dbReference type="SUPFAM" id="SSF53335">
    <property type="entry name" value="S-adenosyl-L-methionine-dependent methyltransferases"/>
    <property type="match status" value="1"/>
</dbReference>
<protein>
    <recommendedName>
        <fullName evidence="1">Methyltransferase domain-containing protein</fullName>
    </recommendedName>
</protein>
<evidence type="ECO:0000259" key="1">
    <source>
        <dbReference type="Pfam" id="PF13649"/>
    </source>
</evidence>
<gene>
    <name evidence="2" type="ORF">MGR_0547</name>
</gene>
<organism evidence="2">
    <name type="scientific">Magnetospirillum gryphiswaldense</name>
    <dbReference type="NCBI Taxonomy" id="55518"/>
    <lineage>
        <taxon>Bacteria</taxon>
        <taxon>Pseudomonadati</taxon>
        <taxon>Pseudomonadota</taxon>
        <taxon>Alphaproteobacteria</taxon>
        <taxon>Rhodospirillales</taxon>
        <taxon>Rhodospirillaceae</taxon>
        <taxon>Magnetospirillum</taxon>
    </lineage>
</organism>
<dbReference type="RefSeq" id="WP_106001885.1">
    <property type="nucleotide sequence ID" value="NZ_CP027527.1"/>
</dbReference>
<reference evidence="2" key="1">
    <citation type="journal article" date="2007" name="J. Bacteriol.">
        <title>Comparative genome analysis of four magnetotactic bacteria reveals a complex set of group-specific genes implicated in magnetosome biomineralization and function.</title>
        <authorList>
            <person name="Richter M."/>
            <person name="Kube M."/>
            <person name="Bazylinski D.A."/>
            <person name="Lombardot T."/>
            <person name="Gloeckner F.O."/>
            <person name="Reinhardt R."/>
            <person name="Schueler D."/>
        </authorList>
    </citation>
    <scope>NUCLEOTIDE SEQUENCE</scope>
    <source>
        <strain evidence="2">MSR-1</strain>
    </source>
</reference>
<dbReference type="CDD" id="cd02440">
    <property type="entry name" value="AdoMet_MTases"/>
    <property type="match status" value="1"/>
</dbReference>
<dbReference type="EMBL" id="CU459003">
    <property type="protein sequence ID" value="CAM75491.1"/>
    <property type="molecule type" value="Genomic_DNA"/>
</dbReference>
<dbReference type="InterPro" id="IPR029063">
    <property type="entry name" value="SAM-dependent_MTases_sf"/>
</dbReference>
<dbReference type="Pfam" id="PF13649">
    <property type="entry name" value="Methyltransf_25"/>
    <property type="match status" value="1"/>
</dbReference>
<dbReference type="Gene3D" id="3.40.50.150">
    <property type="entry name" value="Vaccinia Virus protein VP39"/>
    <property type="match status" value="1"/>
</dbReference>